<proteinExistence type="predicted"/>
<sequence>MRSAWTTILRRARIRNSIRPSSAQLNSKLKQAIVYITIGTDDTLAEHAQERGYLNHQGASGGGELLQRTNVSGGEDDVAGGVGETDGENTEACPTDPDQPLSFSVEFMTKMEEQDFTFSASGAFGVDLRAFKLALRSKIVSKASAADHAFELALRRKLVIQEQHVPIPYVVVASHLVH</sequence>
<evidence type="ECO:0000313" key="2">
    <source>
        <dbReference type="EMBL" id="KIK32144.1"/>
    </source>
</evidence>
<gene>
    <name evidence="2" type="ORF">CY34DRAFT_19256</name>
</gene>
<protein>
    <submittedName>
        <fullName evidence="2">Uncharacterized protein</fullName>
    </submittedName>
</protein>
<accession>A0A0D0A1W1</accession>
<reference evidence="2 3" key="1">
    <citation type="submission" date="2014-04" db="EMBL/GenBank/DDBJ databases">
        <authorList>
            <consortium name="DOE Joint Genome Institute"/>
            <person name="Kuo A."/>
            <person name="Ruytinx J."/>
            <person name="Rineau F."/>
            <person name="Colpaert J."/>
            <person name="Kohler A."/>
            <person name="Nagy L.G."/>
            <person name="Floudas D."/>
            <person name="Copeland A."/>
            <person name="Barry K.W."/>
            <person name="Cichocki N."/>
            <person name="Veneault-Fourrey C."/>
            <person name="LaButti K."/>
            <person name="Lindquist E.A."/>
            <person name="Lipzen A."/>
            <person name="Lundell T."/>
            <person name="Morin E."/>
            <person name="Murat C."/>
            <person name="Sun H."/>
            <person name="Tunlid A."/>
            <person name="Henrissat B."/>
            <person name="Grigoriev I.V."/>
            <person name="Hibbett D.S."/>
            <person name="Martin F."/>
            <person name="Nordberg H.P."/>
            <person name="Cantor M.N."/>
            <person name="Hua S.X."/>
        </authorList>
    </citation>
    <scope>NUCLEOTIDE SEQUENCE [LARGE SCALE GENOMIC DNA]</scope>
    <source>
        <strain evidence="2 3">UH-Slu-Lm8-n1</strain>
    </source>
</reference>
<dbReference type="InParanoid" id="A0A0D0A1W1"/>
<dbReference type="OrthoDB" id="10358205at2759"/>
<feature type="region of interest" description="Disordered" evidence="1">
    <location>
        <begin position="75"/>
        <end position="98"/>
    </location>
</feature>
<dbReference type="Proteomes" id="UP000054485">
    <property type="component" value="Unassembled WGS sequence"/>
</dbReference>
<reference evidence="3" key="2">
    <citation type="submission" date="2015-01" db="EMBL/GenBank/DDBJ databases">
        <title>Evolutionary Origins and Diversification of the Mycorrhizal Mutualists.</title>
        <authorList>
            <consortium name="DOE Joint Genome Institute"/>
            <consortium name="Mycorrhizal Genomics Consortium"/>
            <person name="Kohler A."/>
            <person name="Kuo A."/>
            <person name="Nagy L.G."/>
            <person name="Floudas D."/>
            <person name="Copeland A."/>
            <person name="Barry K.W."/>
            <person name="Cichocki N."/>
            <person name="Veneault-Fourrey C."/>
            <person name="LaButti K."/>
            <person name="Lindquist E.A."/>
            <person name="Lipzen A."/>
            <person name="Lundell T."/>
            <person name="Morin E."/>
            <person name="Murat C."/>
            <person name="Riley R."/>
            <person name="Ohm R."/>
            <person name="Sun H."/>
            <person name="Tunlid A."/>
            <person name="Henrissat B."/>
            <person name="Grigoriev I.V."/>
            <person name="Hibbett D.S."/>
            <person name="Martin F."/>
        </authorList>
    </citation>
    <scope>NUCLEOTIDE SEQUENCE [LARGE SCALE GENOMIC DNA]</scope>
    <source>
        <strain evidence="3">UH-Slu-Lm8-n1</strain>
    </source>
</reference>
<evidence type="ECO:0000256" key="1">
    <source>
        <dbReference type="SAM" id="MobiDB-lite"/>
    </source>
</evidence>
<keyword evidence="3" id="KW-1185">Reference proteome</keyword>
<name>A0A0D0A1W1_9AGAM</name>
<dbReference type="EMBL" id="KN836378">
    <property type="protein sequence ID" value="KIK32144.1"/>
    <property type="molecule type" value="Genomic_DNA"/>
</dbReference>
<organism evidence="2 3">
    <name type="scientific">Suillus luteus UH-Slu-Lm8-n1</name>
    <dbReference type="NCBI Taxonomy" id="930992"/>
    <lineage>
        <taxon>Eukaryota</taxon>
        <taxon>Fungi</taxon>
        <taxon>Dikarya</taxon>
        <taxon>Basidiomycota</taxon>
        <taxon>Agaricomycotina</taxon>
        <taxon>Agaricomycetes</taxon>
        <taxon>Agaricomycetidae</taxon>
        <taxon>Boletales</taxon>
        <taxon>Suillineae</taxon>
        <taxon>Suillaceae</taxon>
        <taxon>Suillus</taxon>
    </lineage>
</organism>
<dbReference type="HOGENOM" id="CLU_1511574_0_0_1"/>
<dbReference type="AlphaFoldDB" id="A0A0D0A1W1"/>
<evidence type="ECO:0000313" key="3">
    <source>
        <dbReference type="Proteomes" id="UP000054485"/>
    </source>
</evidence>